<dbReference type="EMBL" id="RSED01000008">
    <property type="protein sequence ID" value="RRS04085.1"/>
    <property type="molecule type" value="Genomic_DNA"/>
</dbReference>
<dbReference type="RefSeq" id="WP_125243489.1">
    <property type="nucleotide sequence ID" value="NZ_RSED01000008.1"/>
</dbReference>
<protein>
    <submittedName>
        <fullName evidence="1">Uncharacterized protein</fullName>
    </submittedName>
</protein>
<organism evidence="1 2">
    <name type="scientific">Aquabacterium soli</name>
    <dbReference type="NCBI Taxonomy" id="2493092"/>
    <lineage>
        <taxon>Bacteria</taxon>
        <taxon>Pseudomonadati</taxon>
        <taxon>Pseudomonadota</taxon>
        <taxon>Betaproteobacteria</taxon>
        <taxon>Burkholderiales</taxon>
        <taxon>Aquabacterium</taxon>
    </lineage>
</organism>
<comment type="caution">
    <text evidence="1">The sequence shown here is derived from an EMBL/GenBank/DDBJ whole genome shotgun (WGS) entry which is preliminary data.</text>
</comment>
<evidence type="ECO:0000313" key="1">
    <source>
        <dbReference type="EMBL" id="RRS04085.1"/>
    </source>
</evidence>
<name>A0A3R8T1M2_9BURK</name>
<dbReference type="OrthoDB" id="8907515at2"/>
<gene>
    <name evidence="1" type="ORF">EIP75_11920</name>
</gene>
<dbReference type="AlphaFoldDB" id="A0A3R8T1M2"/>
<accession>A0A3R8T1M2</accession>
<evidence type="ECO:0000313" key="2">
    <source>
        <dbReference type="Proteomes" id="UP000269265"/>
    </source>
</evidence>
<proteinExistence type="predicted"/>
<reference evidence="1 2" key="1">
    <citation type="submission" date="2018-12" db="EMBL/GenBank/DDBJ databases">
        <title>The whole draft genome of Aquabacterium sp. SJQ9.</title>
        <authorList>
            <person name="Sun L."/>
            <person name="Gao X."/>
            <person name="Chen W."/>
            <person name="Huang K."/>
        </authorList>
    </citation>
    <scope>NUCLEOTIDE SEQUENCE [LARGE SCALE GENOMIC DNA]</scope>
    <source>
        <strain evidence="1 2">SJQ9</strain>
    </source>
</reference>
<dbReference type="Proteomes" id="UP000269265">
    <property type="component" value="Unassembled WGS sequence"/>
</dbReference>
<keyword evidence="2" id="KW-1185">Reference proteome</keyword>
<sequence length="84" mass="8885">MIHHFARALAVREQVRAQASAAQRTPSAAAAPSAPAASAQLMPLVGHLRIRRDPADGRRTMIAGRFADVCAALDRMVVELEAAA</sequence>